<dbReference type="InterPro" id="IPR045594">
    <property type="entry name" value="DUF6460"/>
</dbReference>
<name>A0A437NXA8_9HYPH</name>
<dbReference type="OrthoDB" id="8480887at2"/>
<evidence type="ECO:0000313" key="5">
    <source>
        <dbReference type="Proteomes" id="UP000286997"/>
    </source>
</evidence>
<evidence type="ECO:0000256" key="1">
    <source>
        <dbReference type="SAM" id="MobiDB-lite"/>
    </source>
</evidence>
<dbReference type="Pfam" id="PF20061">
    <property type="entry name" value="DUF6460"/>
    <property type="match status" value="1"/>
</dbReference>
<feature type="transmembrane region" description="Helical" evidence="2">
    <location>
        <begin position="45"/>
        <end position="75"/>
    </location>
</feature>
<feature type="domain" description="DUF6460" evidence="3">
    <location>
        <begin position="82"/>
        <end position="114"/>
    </location>
</feature>
<organism evidence="4 5">
    <name type="scientific">Methylobacterium oryzihabitans</name>
    <dbReference type="NCBI Taxonomy" id="2499852"/>
    <lineage>
        <taxon>Bacteria</taxon>
        <taxon>Pseudomonadati</taxon>
        <taxon>Pseudomonadota</taxon>
        <taxon>Alphaproteobacteria</taxon>
        <taxon>Hyphomicrobiales</taxon>
        <taxon>Methylobacteriaceae</taxon>
        <taxon>Methylobacterium</taxon>
    </lineage>
</organism>
<evidence type="ECO:0000313" key="4">
    <source>
        <dbReference type="EMBL" id="RVU14638.1"/>
    </source>
</evidence>
<gene>
    <name evidence="4" type="ORF">EOE48_22270</name>
</gene>
<dbReference type="Proteomes" id="UP000286997">
    <property type="component" value="Unassembled WGS sequence"/>
</dbReference>
<accession>A0A437NXA8</accession>
<keyword evidence="2" id="KW-1133">Transmembrane helix</keyword>
<evidence type="ECO:0000256" key="2">
    <source>
        <dbReference type="SAM" id="Phobius"/>
    </source>
</evidence>
<dbReference type="EMBL" id="SACP01000028">
    <property type="protein sequence ID" value="RVU14638.1"/>
    <property type="molecule type" value="Genomic_DNA"/>
</dbReference>
<protein>
    <recommendedName>
        <fullName evidence="3">DUF6460 domain-containing protein</fullName>
    </recommendedName>
</protein>
<reference evidence="4 5" key="1">
    <citation type="submission" date="2019-01" db="EMBL/GenBank/DDBJ databases">
        <authorList>
            <person name="Chen W.-M."/>
        </authorList>
    </citation>
    <scope>NUCLEOTIDE SEQUENCE [LARGE SCALE GENOMIC DNA]</scope>
    <source>
        <strain evidence="4 5">TER-1</strain>
    </source>
</reference>
<evidence type="ECO:0000259" key="3">
    <source>
        <dbReference type="Pfam" id="PF20061"/>
    </source>
</evidence>
<feature type="region of interest" description="Disordered" evidence="1">
    <location>
        <begin position="1"/>
        <end position="33"/>
    </location>
</feature>
<dbReference type="AlphaFoldDB" id="A0A437NXA8"/>
<comment type="caution">
    <text evidence="4">The sequence shown here is derived from an EMBL/GenBank/DDBJ whole genome shotgun (WGS) entry which is preliminary data.</text>
</comment>
<dbReference type="RefSeq" id="WP_127733081.1">
    <property type="nucleotide sequence ID" value="NZ_SACP01000028.1"/>
</dbReference>
<proteinExistence type="predicted"/>
<sequence>MSDFRFRPPPGGPHDPRGAYPPDETGPHRAGSGLRRFLGGSPGAVLVKLIFLSLLVGAGMAMIGVTPGLLFAQAYQTVRAIADLGLETFHDAGRWLLAGAVIVVPLWLLSRLFANGR</sequence>
<feature type="transmembrane region" description="Helical" evidence="2">
    <location>
        <begin position="95"/>
        <end position="114"/>
    </location>
</feature>
<keyword evidence="5" id="KW-1185">Reference proteome</keyword>
<keyword evidence="2" id="KW-0472">Membrane</keyword>
<keyword evidence="2" id="KW-0812">Transmembrane</keyword>